<evidence type="ECO:0000313" key="3">
    <source>
        <dbReference type="EMBL" id="MCM8750224.1"/>
    </source>
</evidence>
<dbReference type="EMBL" id="JAMSLR010000012">
    <property type="protein sequence ID" value="MCM8750224.1"/>
    <property type="molecule type" value="Genomic_DNA"/>
</dbReference>
<dbReference type="PANTHER" id="PTHR32063:SF4">
    <property type="entry name" value="SLR6043 PROTEIN"/>
    <property type="match status" value="1"/>
</dbReference>
<keyword evidence="1" id="KW-0175">Coiled coil</keyword>
<dbReference type="SUPFAM" id="SSF82866">
    <property type="entry name" value="Multidrug efflux transporter AcrB transmembrane domain"/>
    <property type="match status" value="2"/>
</dbReference>
<name>A0AA42BBV0_9BACT</name>
<dbReference type="Gene3D" id="3.30.70.1430">
    <property type="entry name" value="Multidrug efflux transporter AcrB pore domain"/>
    <property type="match status" value="2"/>
</dbReference>
<dbReference type="GO" id="GO:0005886">
    <property type="term" value="C:plasma membrane"/>
    <property type="evidence" value="ECO:0007669"/>
    <property type="project" value="TreeGrafter"/>
</dbReference>
<dbReference type="SUPFAM" id="SSF82714">
    <property type="entry name" value="Multidrug efflux transporter AcrB TolC docking domain, DN and DC subdomains"/>
    <property type="match status" value="2"/>
</dbReference>
<feature type="transmembrane region" description="Helical" evidence="2">
    <location>
        <begin position="981"/>
        <end position="1002"/>
    </location>
</feature>
<dbReference type="Gene3D" id="1.20.1640.10">
    <property type="entry name" value="Multidrug efflux transporter AcrB transmembrane domain"/>
    <property type="match status" value="2"/>
</dbReference>
<dbReference type="Gene3D" id="3.30.2090.10">
    <property type="entry name" value="Multidrug efflux transporter AcrB TolC docking domain, DN and DC subdomains"/>
    <property type="match status" value="2"/>
</dbReference>
<dbReference type="InterPro" id="IPR001036">
    <property type="entry name" value="Acrflvin-R"/>
</dbReference>
<keyword evidence="2" id="KW-0812">Transmembrane</keyword>
<sequence>MIRSIVSTSLSYRLLVLVVAALLVFLGVRQMQGVALDVLPEFKPPTVEVRTEALGLSAAEVEEIITTPIEKDLLPGMPWLDTYYSESLPGLSRIVLVFEPGTDPMHARQLVQERLTAAFGLPNAADRPPEMLQPLSSTNRVLMVRLSSQELSPIEMSVLARWTIRPRLLAVPGVANVSIWGQRERQLQVRVDPETLHEHGVTLQQVIETTGNALWVSPLTFVEASTPGSGGFIDTPQQRLGIYHRSPIRTAEDLAQVILEGEQGQIPAADGQPLRLGDIAQVVEDHQLLIGDAVAEEGPAGLILMIEKLPEANTLEVTRGVEQALAELQPGLPGIEIDPTIFRPASYIELSLDNLNRSLLLSLLLVALILAFFLFEWRSALISIVAIPLSLVAAGLVLAVRGATVNTMVLAGFIIAIGVVVDDAIIDIENIVRRLRERRRAGATQSTQAIILDASLEVRSAIIYATLIDAAAVIPVFFLGGLTGAFFKPLALSYALAVLASMLVAMTVTPALALLLLRGAPLEKREPPVVRWLQRGYGWVLERIIRRPLWAYVTVAIIAAVGLYSASHLGQSLLPEFKERDFLMHWLTKPGTSQPEMVRITTRASRELRAIPGVRNFGAHIGQALQGDEVVGIDFGENWISVDPNVDYDKTRAAIQEVVDGYPGLYRDVQTYLKERIREVLTGSGEAVVVRIYGQDLEVLREKAHEIEQRIATVEGIVEEHVEHQVEIPQIEVQVDLAAAQRHGLKPGDVRRAAATFMAGEEVGDIFWEGKTYDVWVWSAPEKRASVTDLENLLIDTPSGDQVRLADIADVRLAPTPNVIKHENVRRYIDVTANVRGRDLGSVVHDVHEQLEQVSFPLEYHATVLGEFAERQAAQRTLLTFALAAVVLIFLLLQASFGSWRLAALIFLTLPSALVGGVLAVLVSDRTISLGSLVGFLTVLGIAGRNGIMLLSHYQHLEREEGEVFGPGLVLRGARERLSPILMTASTTGLALVPLIVAGSIPGHEIEYPMAVVILGGLVTSTLLNLFVVPSLYLHFARRWKRVEDSGPATAGAAD</sequence>
<dbReference type="AlphaFoldDB" id="A0AA42BBV0"/>
<feature type="transmembrane region" description="Helical" evidence="2">
    <location>
        <begin position="902"/>
        <end position="922"/>
    </location>
</feature>
<proteinExistence type="predicted"/>
<feature type="transmembrane region" description="Helical" evidence="2">
    <location>
        <begin position="493"/>
        <end position="517"/>
    </location>
</feature>
<dbReference type="PANTHER" id="PTHR32063">
    <property type="match status" value="1"/>
</dbReference>
<dbReference type="Gene3D" id="3.30.70.1440">
    <property type="entry name" value="Multidrug efflux transporter AcrB pore domain"/>
    <property type="match status" value="1"/>
</dbReference>
<feature type="coiled-coil region" evidence="1">
    <location>
        <begin position="690"/>
        <end position="717"/>
    </location>
</feature>
<feature type="transmembrane region" description="Helical" evidence="2">
    <location>
        <begin position="409"/>
        <end position="432"/>
    </location>
</feature>
<dbReference type="Gene3D" id="3.30.70.1320">
    <property type="entry name" value="Multidrug efflux transporter AcrB pore domain like"/>
    <property type="match status" value="1"/>
</dbReference>
<protein>
    <submittedName>
        <fullName evidence="3">Efflux RND transporter permease subunit</fullName>
    </submittedName>
</protein>
<dbReference type="GO" id="GO:0042910">
    <property type="term" value="F:xenobiotic transmembrane transporter activity"/>
    <property type="evidence" value="ECO:0007669"/>
    <property type="project" value="TreeGrafter"/>
</dbReference>
<feature type="transmembrane region" description="Helical" evidence="2">
    <location>
        <begin position="461"/>
        <end position="487"/>
    </location>
</feature>
<evidence type="ECO:0000313" key="4">
    <source>
        <dbReference type="Proteomes" id="UP001165306"/>
    </source>
</evidence>
<dbReference type="RefSeq" id="WP_284058012.1">
    <property type="nucleotide sequence ID" value="NZ_JAMSLR010000012.1"/>
</dbReference>
<feature type="transmembrane region" description="Helical" evidence="2">
    <location>
        <begin position="382"/>
        <end position="403"/>
    </location>
</feature>
<gene>
    <name evidence="3" type="ORF">NET02_13810</name>
</gene>
<feature type="transmembrane region" description="Helical" evidence="2">
    <location>
        <begin position="928"/>
        <end position="951"/>
    </location>
</feature>
<dbReference type="InterPro" id="IPR027463">
    <property type="entry name" value="AcrB_DN_DC_subdom"/>
</dbReference>
<feature type="transmembrane region" description="Helical" evidence="2">
    <location>
        <begin position="1008"/>
        <end position="1034"/>
    </location>
</feature>
<feature type="transmembrane region" description="Helical" evidence="2">
    <location>
        <begin position="549"/>
        <end position="567"/>
    </location>
</feature>
<keyword evidence="4" id="KW-1185">Reference proteome</keyword>
<evidence type="ECO:0000256" key="1">
    <source>
        <dbReference type="SAM" id="Coils"/>
    </source>
</evidence>
<feature type="transmembrane region" description="Helical" evidence="2">
    <location>
        <begin position="878"/>
        <end position="895"/>
    </location>
</feature>
<keyword evidence="2" id="KW-1133">Transmembrane helix</keyword>
<dbReference type="SUPFAM" id="SSF82693">
    <property type="entry name" value="Multidrug efflux transporter AcrB pore domain, PN1, PN2, PC1 and PC2 subdomains"/>
    <property type="match status" value="2"/>
</dbReference>
<organism evidence="3 4">
    <name type="scientific">Thermalbibacter longus</name>
    <dbReference type="NCBI Taxonomy" id="2951981"/>
    <lineage>
        <taxon>Bacteria</taxon>
        <taxon>Pseudomonadati</taxon>
        <taxon>Thermomicrobiota</taxon>
        <taxon>Thermomicrobia</taxon>
        <taxon>Thermomicrobiales</taxon>
        <taxon>Thermomicrobiaceae</taxon>
        <taxon>Thermalbibacter</taxon>
    </lineage>
</organism>
<keyword evidence="2" id="KW-0472">Membrane</keyword>
<accession>A0AA42BBV0</accession>
<reference evidence="3" key="1">
    <citation type="submission" date="2022-06" db="EMBL/GenBank/DDBJ databases">
        <title>CFH 74404 Thermomicrobiaceae sp.</title>
        <authorList>
            <person name="Ming H."/>
            <person name="Li W.-J."/>
            <person name="Zhao Z."/>
        </authorList>
    </citation>
    <scope>NUCLEOTIDE SEQUENCE</scope>
    <source>
        <strain evidence="3">CFH 74404</strain>
    </source>
</reference>
<feature type="transmembrane region" description="Helical" evidence="2">
    <location>
        <begin position="358"/>
        <end position="375"/>
    </location>
</feature>
<dbReference type="Proteomes" id="UP001165306">
    <property type="component" value="Unassembled WGS sequence"/>
</dbReference>
<dbReference type="Pfam" id="PF00873">
    <property type="entry name" value="ACR_tran"/>
    <property type="match status" value="1"/>
</dbReference>
<evidence type="ECO:0000256" key="2">
    <source>
        <dbReference type="SAM" id="Phobius"/>
    </source>
</evidence>
<comment type="caution">
    <text evidence="3">The sequence shown here is derived from an EMBL/GenBank/DDBJ whole genome shotgun (WGS) entry which is preliminary data.</text>
</comment>
<dbReference type="PRINTS" id="PR00702">
    <property type="entry name" value="ACRIFLAVINRP"/>
</dbReference>